<evidence type="ECO:0000313" key="3">
    <source>
        <dbReference type="Proteomes" id="UP000246375"/>
    </source>
</evidence>
<dbReference type="RefSeq" id="WP_058676715.1">
    <property type="nucleotide sequence ID" value="NZ_QHMI01000003.1"/>
</dbReference>
<organism evidence="2 3">
    <name type="scientific">Enterobacter hormaechei</name>
    <dbReference type="NCBI Taxonomy" id="158836"/>
    <lineage>
        <taxon>Bacteria</taxon>
        <taxon>Pseudomonadati</taxon>
        <taxon>Pseudomonadota</taxon>
        <taxon>Gammaproteobacteria</taxon>
        <taxon>Enterobacterales</taxon>
        <taxon>Enterobacteriaceae</taxon>
        <taxon>Enterobacter</taxon>
        <taxon>Enterobacter cloacae complex</taxon>
    </lineage>
</organism>
<dbReference type="EMBL" id="QHMI01000003">
    <property type="protein sequence ID" value="PXB42607.1"/>
    <property type="molecule type" value="Genomic_DNA"/>
</dbReference>
<reference evidence="2 3" key="1">
    <citation type="submission" date="2018-05" db="EMBL/GenBank/DDBJ databases">
        <title>Evaluation of testing and processing parameters for the GenePOC Carba assay.</title>
        <authorList>
            <person name="Walsh T.R."/>
        </authorList>
    </citation>
    <scope>NUCLEOTIDE SEQUENCE [LARGE SCALE GENOMIC DNA]</scope>
    <source>
        <strain evidence="2 3">PECIMP</strain>
    </source>
</reference>
<comment type="caution">
    <text evidence="2">The sequence shown here is derived from an EMBL/GenBank/DDBJ whole genome shotgun (WGS) entry which is preliminary data.</text>
</comment>
<dbReference type="Proteomes" id="UP000246375">
    <property type="component" value="Unassembled WGS sequence"/>
</dbReference>
<sequence>MQNFYHIDQLIQGYFNQDHDLINDGEDTIEGTIELYKKTAPDWMLKELAEEVDCFLALYGDRLDEQFKSRYGFDFSPELWDSTPFDFLMTVRRLALSSK</sequence>
<protein>
    <recommendedName>
        <fullName evidence="1">CdiI immunity protein domain-containing protein</fullName>
    </recommendedName>
</protein>
<dbReference type="Pfam" id="PF18593">
    <property type="entry name" value="CdiI_2"/>
    <property type="match status" value="1"/>
</dbReference>
<dbReference type="InterPro" id="IPR041129">
    <property type="entry name" value="CdiI_2"/>
</dbReference>
<accession>A0A9X7L4L2</accession>
<proteinExistence type="predicted"/>
<feature type="domain" description="CdiI immunity protein" evidence="1">
    <location>
        <begin position="3"/>
        <end position="93"/>
    </location>
</feature>
<evidence type="ECO:0000259" key="1">
    <source>
        <dbReference type="Pfam" id="PF18593"/>
    </source>
</evidence>
<dbReference type="AlphaFoldDB" id="A0A9X7L4L2"/>
<evidence type="ECO:0000313" key="2">
    <source>
        <dbReference type="EMBL" id="PXB42607.1"/>
    </source>
</evidence>
<name>A0A9X7L4L2_9ENTR</name>
<gene>
    <name evidence="2" type="ORF">DL189_05855</name>
</gene>